<accession>A0A1J8QBG8</accession>
<organism evidence="1 2">
    <name type="scientific">Rhizopogon vesiculosus</name>
    <dbReference type="NCBI Taxonomy" id="180088"/>
    <lineage>
        <taxon>Eukaryota</taxon>
        <taxon>Fungi</taxon>
        <taxon>Dikarya</taxon>
        <taxon>Basidiomycota</taxon>
        <taxon>Agaricomycotina</taxon>
        <taxon>Agaricomycetes</taxon>
        <taxon>Agaricomycetidae</taxon>
        <taxon>Boletales</taxon>
        <taxon>Suillineae</taxon>
        <taxon>Rhizopogonaceae</taxon>
        <taxon>Rhizopogon</taxon>
    </lineage>
</organism>
<evidence type="ECO:0000313" key="1">
    <source>
        <dbReference type="EMBL" id="OJA17299.1"/>
    </source>
</evidence>
<gene>
    <name evidence="1" type="ORF">AZE42_11757</name>
</gene>
<name>A0A1J8QBG8_9AGAM</name>
<dbReference type="AlphaFoldDB" id="A0A1J8QBG8"/>
<keyword evidence="2" id="KW-1185">Reference proteome</keyword>
<reference evidence="1 2" key="1">
    <citation type="submission" date="2016-03" db="EMBL/GenBank/DDBJ databases">
        <title>Comparative genomics of the ectomycorrhizal sister species Rhizopogon vinicolor and Rhizopogon vesiculosus (Basidiomycota: Boletales) reveals a divergence of the mating type B locus.</title>
        <authorList>
            <person name="Mujic A.B."/>
            <person name="Kuo A."/>
            <person name="Tritt A."/>
            <person name="Lipzen A."/>
            <person name="Chen C."/>
            <person name="Johnson J."/>
            <person name="Sharma A."/>
            <person name="Barry K."/>
            <person name="Grigoriev I.V."/>
            <person name="Spatafora J.W."/>
        </authorList>
    </citation>
    <scope>NUCLEOTIDE SEQUENCE [LARGE SCALE GENOMIC DNA]</scope>
    <source>
        <strain evidence="1 2">AM-OR11-056</strain>
    </source>
</reference>
<dbReference type="Proteomes" id="UP000183567">
    <property type="component" value="Unassembled WGS sequence"/>
</dbReference>
<evidence type="ECO:0000313" key="2">
    <source>
        <dbReference type="Proteomes" id="UP000183567"/>
    </source>
</evidence>
<sequence>MHDLSDDRQTLVEGPWSLWTPQPGARMPKYIVRDVEGSEFTEKYVPTNLSVTELHHCIWELLSYNSGVALFLDGRIEDGAKLAALLSNHPAYFNNALVQIYPYVFRDGGEFAKMVSEFDPAASWKRTVAIVPVLSPDTLPTLARVGRQSLEYSALYKAGKDWISSMIDIDMRIFGLGFPLSGIGLGVDLSSGETHDLNGSLVTEPKIKAMFLWDRVLLDLVAWAKETHPLLAIIMTSITYSYSYDGKRYTNTFHTG</sequence>
<proteinExistence type="predicted"/>
<dbReference type="OrthoDB" id="3047804at2759"/>
<dbReference type="EMBL" id="LVVM01002110">
    <property type="protein sequence ID" value="OJA17299.1"/>
    <property type="molecule type" value="Genomic_DNA"/>
</dbReference>
<protein>
    <submittedName>
        <fullName evidence="1">Uncharacterized protein</fullName>
    </submittedName>
</protein>
<comment type="caution">
    <text evidence="1">The sequence shown here is derived from an EMBL/GenBank/DDBJ whole genome shotgun (WGS) entry which is preliminary data.</text>
</comment>